<gene>
    <name evidence="1" type="ORF">LTR97_009142</name>
</gene>
<dbReference type="PANTHER" id="PTHR37315:SF1">
    <property type="entry name" value="UPF0311 PROTEIN BLR7842"/>
    <property type="match status" value="1"/>
</dbReference>
<dbReference type="AlphaFoldDB" id="A0AAN7W341"/>
<evidence type="ECO:0000313" key="1">
    <source>
        <dbReference type="EMBL" id="KAK5694552.1"/>
    </source>
</evidence>
<dbReference type="Proteomes" id="UP001310594">
    <property type="component" value="Unassembled WGS sequence"/>
</dbReference>
<dbReference type="Gene3D" id="2.40.160.20">
    <property type="match status" value="1"/>
</dbReference>
<dbReference type="InterPro" id="IPR020915">
    <property type="entry name" value="UPF0311"/>
</dbReference>
<protein>
    <submittedName>
        <fullName evidence="1">Uncharacterized protein</fullName>
    </submittedName>
</protein>
<dbReference type="EMBL" id="JAVRQU010000015">
    <property type="protein sequence ID" value="KAK5694552.1"/>
    <property type="molecule type" value="Genomic_DNA"/>
</dbReference>
<sequence length="169" mass="18597">MPPKLEKLFTLREFVNMSEAQSLGSTKGGAHRGIYPVNSGFLEGEGIHAEVLSGGGDMLTLDPASNTGYTDTRVQLRSTNAETGKVDAMFFVTYRGILKLDEKVLLAMTGSPEAKTTSPEDHYCFMGVSFEVSEERHKWMEQTFFVGHGHVDMGEAGSMALEYDIYKLS</sequence>
<proteinExistence type="predicted"/>
<accession>A0AAN7W341</accession>
<reference evidence="1" key="1">
    <citation type="submission" date="2023-08" db="EMBL/GenBank/DDBJ databases">
        <title>Black Yeasts Isolated from many extreme environments.</title>
        <authorList>
            <person name="Coleine C."/>
            <person name="Stajich J.E."/>
            <person name="Selbmann L."/>
        </authorList>
    </citation>
    <scope>NUCLEOTIDE SEQUENCE</scope>
    <source>
        <strain evidence="1">CCFEE 5810</strain>
    </source>
</reference>
<dbReference type="PANTHER" id="PTHR37315">
    <property type="entry name" value="UPF0311 PROTEIN BLR7842"/>
    <property type="match status" value="1"/>
</dbReference>
<dbReference type="Pfam" id="PF11578">
    <property type="entry name" value="DUF3237"/>
    <property type="match status" value="1"/>
</dbReference>
<evidence type="ECO:0000313" key="2">
    <source>
        <dbReference type="Proteomes" id="UP001310594"/>
    </source>
</evidence>
<comment type="caution">
    <text evidence="1">The sequence shown here is derived from an EMBL/GenBank/DDBJ whole genome shotgun (WGS) entry which is preliminary data.</text>
</comment>
<organism evidence="1 2">
    <name type="scientific">Elasticomyces elasticus</name>
    <dbReference type="NCBI Taxonomy" id="574655"/>
    <lineage>
        <taxon>Eukaryota</taxon>
        <taxon>Fungi</taxon>
        <taxon>Dikarya</taxon>
        <taxon>Ascomycota</taxon>
        <taxon>Pezizomycotina</taxon>
        <taxon>Dothideomycetes</taxon>
        <taxon>Dothideomycetidae</taxon>
        <taxon>Mycosphaerellales</taxon>
        <taxon>Teratosphaeriaceae</taxon>
        <taxon>Elasticomyces</taxon>
    </lineage>
</organism>
<name>A0AAN7W341_9PEZI</name>